<dbReference type="InterPro" id="IPR000719">
    <property type="entry name" value="Prot_kinase_dom"/>
</dbReference>
<dbReference type="InterPro" id="IPR051681">
    <property type="entry name" value="Ser/Thr_Kinases-Pseudokinases"/>
</dbReference>
<dbReference type="Proteomes" id="UP000250043">
    <property type="component" value="Unassembled WGS sequence"/>
</dbReference>
<evidence type="ECO:0000259" key="1">
    <source>
        <dbReference type="PROSITE" id="PS50011"/>
    </source>
</evidence>
<reference evidence="2 3" key="1">
    <citation type="submission" date="2016-07" db="EMBL/GenBank/DDBJ databases">
        <title>Draft genome of the white-rot fungus Obba rivulosa 3A-2.</title>
        <authorList>
            <consortium name="DOE Joint Genome Institute"/>
            <person name="Miettinen O."/>
            <person name="Riley R."/>
            <person name="Acob R."/>
            <person name="Barry K."/>
            <person name="Cullen D."/>
            <person name="De Vries R."/>
            <person name="Hainaut M."/>
            <person name="Hatakka A."/>
            <person name="Henrissat B."/>
            <person name="Hilden K."/>
            <person name="Kuo R."/>
            <person name="Labutti K."/>
            <person name="Lipzen A."/>
            <person name="Makela M.R."/>
            <person name="Sandor L."/>
            <person name="Spatafora J.W."/>
            <person name="Grigoriev I.V."/>
            <person name="Hibbett D.S."/>
        </authorList>
    </citation>
    <scope>NUCLEOTIDE SEQUENCE [LARGE SCALE GENOMIC DNA]</scope>
    <source>
        <strain evidence="2 3">3A-2</strain>
    </source>
</reference>
<name>A0A8E2B1Y5_9APHY</name>
<proteinExistence type="predicted"/>
<dbReference type="AlphaFoldDB" id="A0A8E2B1Y5"/>
<dbReference type="OrthoDB" id="2804215at2759"/>
<dbReference type="Gene3D" id="1.10.510.10">
    <property type="entry name" value="Transferase(Phosphotransferase) domain 1"/>
    <property type="match status" value="1"/>
</dbReference>
<dbReference type="InterPro" id="IPR001245">
    <property type="entry name" value="Ser-Thr/Tyr_kinase_cat_dom"/>
</dbReference>
<sequence>LNLMGKLCGRFKIIPKSFIIQAGAVQRTDDYPVALGGFADIWMGVYGSHDVALKVFRAYRAQRDGTLKEDMKTFCREAVIWRRLRHPNITPFHGIDDKFFPSQLALVCDWMPSGNIVEYLRMSPAANRLKLTLDMAKGLEYLHSVNIRYGDLKSMRTCPHLDNILVNKKQTAWLTDFGLATVYVTRMLSTTSAAAGSMRWMAPELMNPEVLDLAKAEVSLQSDVYALAMVIWEVFTGKLPFQEYKPDAKVMALVLCGTRPWRPVQATPLGLSDDLGSLIQTCWAGDRVYAQQWWT</sequence>
<dbReference type="GO" id="GO:0005524">
    <property type="term" value="F:ATP binding"/>
    <property type="evidence" value="ECO:0007669"/>
    <property type="project" value="InterPro"/>
</dbReference>
<dbReference type="Pfam" id="PF07714">
    <property type="entry name" value="PK_Tyr_Ser-Thr"/>
    <property type="match status" value="1"/>
</dbReference>
<dbReference type="EMBL" id="KV722370">
    <property type="protein sequence ID" value="OCH92345.1"/>
    <property type="molecule type" value="Genomic_DNA"/>
</dbReference>
<dbReference type="PANTHER" id="PTHR44329">
    <property type="entry name" value="SERINE/THREONINE-PROTEIN KINASE TNNI3K-RELATED"/>
    <property type="match status" value="1"/>
</dbReference>
<feature type="non-terminal residue" evidence="2">
    <location>
        <position position="295"/>
    </location>
</feature>
<accession>A0A8E2B1Y5</accession>
<evidence type="ECO:0000313" key="3">
    <source>
        <dbReference type="Proteomes" id="UP000250043"/>
    </source>
</evidence>
<gene>
    <name evidence="2" type="ORF">OBBRIDRAFT_726897</name>
</gene>
<dbReference type="SUPFAM" id="SSF56112">
    <property type="entry name" value="Protein kinase-like (PK-like)"/>
    <property type="match status" value="1"/>
</dbReference>
<dbReference type="PROSITE" id="PS50011">
    <property type="entry name" value="PROTEIN_KINASE_DOM"/>
    <property type="match status" value="1"/>
</dbReference>
<protein>
    <submittedName>
        <fullName evidence="2">Kinase-like protein</fullName>
    </submittedName>
</protein>
<keyword evidence="2" id="KW-0808">Transferase</keyword>
<organism evidence="2 3">
    <name type="scientific">Obba rivulosa</name>
    <dbReference type="NCBI Taxonomy" id="1052685"/>
    <lineage>
        <taxon>Eukaryota</taxon>
        <taxon>Fungi</taxon>
        <taxon>Dikarya</taxon>
        <taxon>Basidiomycota</taxon>
        <taxon>Agaricomycotina</taxon>
        <taxon>Agaricomycetes</taxon>
        <taxon>Polyporales</taxon>
        <taxon>Gelatoporiaceae</taxon>
        <taxon>Obba</taxon>
    </lineage>
</organism>
<evidence type="ECO:0000313" key="2">
    <source>
        <dbReference type="EMBL" id="OCH92345.1"/>
    </source>
</evidence>
<keyword evidence="3" id="KW-1185">Reference proteome</keyword>
<dbReference type="InterPro" id="IPR011009">
    <property type="entry name" value="Kinase-like_dom_sf"/>
</dbReference>
<keyword evidence="2" id="KW-0418">Kinase</keyword>
<dbReference type="GO" id="GO:0004674">
    <property type="term" value="F:protein serine/threonine kinase activity"/>
    <property type="evidence" value="ECO:0007669"/>
    <property type="project" value="TreeGrafter"/>
</dbReference>
<feature type="domain" description="Protein kinase" evidence="1">
    <location>
        <begin position="27"/>
        <end position="295"/>
    </location>
</feature>